<dbReference type="RefSeq" id="WP_012790298.1">
    <property type="nucleotide sequence ID" value="NC_013132.1"/>
</dbReference>
<evidence type="ECO:0000313" key="2">
    <source>
        <dbReference type="EMBL" id="ACU60122.1"/>
    </source>
</evidence>
<organism evidence="2 3">
    <name type="scientific">Chitinophaga pinensis (strain ATCC 43595 / DSM 2588 / LMG 13176 / NBRC 15968 / NCIMB 11800 / UQM 2034)</name>
    <dbReference type="NCBI Taxonomy" id="485918"/>
    <lineage>
        <taxon>Bacteria</taxon>
        <taxon>Pseudomonadati</taxon>
        <taxon>Bacteroidota</taxon>
        <taxon>Chitinophagia</taxon>
        <taxon>Chitinophagales</taxon>
        <taxon>Chitinophagaceae</taxon>
        <taxon>Chitinophaga</taxon>
    </lineage>
</organism>
<feature type="domain" description="WGR" evidence="1">
    <location>
        <begin position="4"/>
        <end position="62"/>
    </location>
</feature>
<gene>
    <name evidence="2" type="ordered locus">Cpin_2640</name>
</gene>
<dbReference type="EMBL" id="CP001699">
    <property type="protein sequence ID" value="ACU60122.1"/>
    <property type="molecule type" value="Genomic_DNA"/>
</dbReference>
<name>A0A979G3J0_CHIPD</name>
<dbReference type="CDD" id="cd07996">
    <property type="entry name" value="WGR_MMR_like"/>
    <property type="match status" value="1"/>
</dbReference>
<reference evidence="2 3" key="2">
    <citation type="journal article" date="2010" name="Stand. Genomic Sci.">
        <title>Complete genome sequence of Chitinophaga pinensis type strain (UQM 2034).</title>
        <authorList>
            <person name="Glavina Del Rio T."/>
            <person name="Abt B."/>
            <person name="Spring S."/>
            <person name="Lapidus A."/>
            <person name="Nolan M."/>
            <person name="Tice H."/>
            <person name="Copeland A."/>
            <person name="Cheng J.F."/>
            <person name="Chen F."/>
            <person name="Bruce D."/>
            <person name="Goodwin L."/>
            <person name="Pitluck S."/>
            <person name="Ivanova N."/>
            <person name="Mavromatis K."/>
            <person name="Mikhailova N."/>
            <person name="Pati A."/>
            <person name="Chen A."/>
            <person name="Palaniappan K."/>
            <person name="Land M."/>
            <person name="Hauser L."/>
            <person name="Chang Y.J."/>
            <person name="Jeffries C.D."/>
            <person name="Chain P."/>
            <person name="Saunders E."/>
            <person name="Detter J.C."/>
            <person name="Brettin T."/>
            <person name="Rohde M."/>
            <person name="Goker M."/>
            <person name="Bristow J."/>
            <person name="Eisen J.A."/>
            <person name="Markowitz V."/>
            <person name="Hugenholtz P."/>
            <person name="Kyrpides N.C."/>
            <person name="Klenk H.P."/>
            <person name="Lucas S."/>
        </authorList>
    </citation>
    <scope>NUCLEOTIDE SEQUENCE [LARGE SCALE GENOMIC DNA]</scope>
    <source>
        <strain evidence="3">ATCC 43595 / DSM 2588 / LMG 13176 / NBRC 15968 / NCIMB 11800 / UQM 2034</strain>
    </source>
</reference>
<accession>A0A979G3J0</accession>
<dbReference type="InterPro" id="IPR008893">
    <property type="entry name" value="WGR_domain"/>
</dbReference>
<dbReference type="KEGG" id="cpi:Cpin_2640"/>
<dbReference type="OrthoDB" id="676262at2"/>
<evidence type="ECO:0000259" key="1">
    <source>
        <dbReference type="Pfam" id="PF05406"/>
    </source>
</evidence>
<dbReference type="Proteomes" id="UP000002215">
    <property type="component" value="Chromosome"/>
</dbReference>
<proteinExistence type="predicted"/>
<evidence type="ECO:0000313" key="3">
    <source>
        <dbReference type="Proteomes" id="UP000002215"/>
    </source>
</evidence>
<dbReference type="InterPro" id="IPR049809">
    <property type="entry name" value="YehF/YfeS-like_WGR"/>
</dbReference>
<sequence length="76" mass="9155">MMEYFEYQEENVSCFFEITLEHRVVRTRHGRKGSKGVTTEKVFGDANMAAKEYERLLQEKKEDDSFYFRLGDTYRL</sequence>
<protein>
    <recommendedName>
        <fullName evidence="1">WGR domain-containing protein</fullName>
    </recommendedName>
</protein>
<reference evidence="3" key="1">
    <citation type="submission" date="2009-08" db="EMBL/GenBank/DDBJ databases">
        <title>The complete genome of Chitinophaga pinensis DSM 2588.</title>
        <authorList>
            <consortium name="US DOE Joint Genome Institute (JGI-PGF)"/>
            <person name="Lucas S."/>
            <person name="Copeland A."/>
            <person name="Lapidus A."/>
            <person name="Glavina del Rio T."/>
            <person name="Dalin E."/>
            <person name="Tice H."/>
            <person name="Bruce D."/>
            <person name="Goodwin L."/>
            <person name="Pitluck S."/>
            <person name="Kyrpides N."/>
            <person name="Mavromatis K."/>
            <person name="Ivanova N."/>
            <person name="Mikhailova N."/>
            <person name="Sims D."/>
            <person name="Meinche L."/>
            <person name="Brettin T."/>
            <person name="Detter J.C."/>
            <person name="Han C."/>
            <person name="Larimer F."/>
            <person name="Land M."/>
            <person name="Hauser L."/>
            <person name="Markowitz V."/>
            <person name="Cheng J.-F."/>
            <person name="Hugenholtz P."/>
            <person name="Woyke T."/>
            <person name="Wu D."/>
            <person name="Spring S."/>
            <person name="Klenk H.-P."/>
            <person name="Eisen J.A."/>
        </authorList>
    </citation>
    <scope>NUCLEOTIDE SEQUENCE [LARGE SCALE GENOMIC DNA]</scope>
    <source>
        <strain evidence="3">ATCC 43595 / DSM 2588 / LMG 13176 / NBRC 15968 / NCIMB 11800 / UQM 2034</strain>
    </source>
</reference>
<dbReference type="Gene3D" id="2.20.140.10">
    <property type="entry name" value="WGR domain"/>
    <property type="match status" value="1"/>
</dbReference>
<dbReference type="Pfam" id="PF05406">
    <property type="entry name" value="WGR"/>
    <property type="match status" value="1"/>
</dbReference>
<dbReference type="AlphaFoldDB" id="A0A979G3J0"/>